<protein>
    <recommendedName>
        <fullName evidence="2">Calcineurin-like phosphoesterase domain-containing protein</fullName>
    </recommendedName>
</protein>
<keyword evidence="4" id="KW-1185">Reference proteome</keyword>
<evidence type="ECO:0000313" key="4">
    <source>
        <dbReference type="Proteomes" id="UP000007879"/>
    </source>
</evidence>
<feature type="transmembrane region" description="Helical" evidence="1">
    <location>
        <begin position="172"/>
        <end position="194"/>
    </location>
</feature>
<dbReference type="EnsemblMetazoa" id="XM_019998331.1">
    <property type="protein sequence ID" value="XP_019853890.1"/>
    <property type="gene ID" value="LOC100638941"/>
</dbReference>
<keyword evidence="1" id="KW-0472">Membrane</keyword>
<dbReference type="PANTHER" id="PTHR31302">
    <property type="entry name" value="TRANSMEMBRANE PROTEIN WITH METALLOPHOSPHOESTERASE DOMAIN-RELATED"/>
    <property type="match status" value="1"/>
</dbReference>
<dbReference type="AlphaFoldDB" id="A0AAN0JA25"/>
<dbReference type="GO" id="GO:0016787">
    <property type="term" value="F:hydrolase activity"/>
    <property type="evidence" value="ECO:0007669"/>
    <property type="project" value="InterPro"/>
</dbReference>
<dbReference type="Pfam" id="PF00149">
    <property type="entry name" value="Metallophos"/>
    <property type="match status" value="1"/>
</dbReference>
<feature type="transmembrane region" description="Helical" evidence="1">
    <location>
        <begin position="122"/>
        <end position="151"/>
    </location>
</feature>
<dbReference type="SUPFAM" id="SSF56300">
    <property type="entry name" value="Metallo-dependent phosphatases"/>
    <property type="match status" value="1"/>
</dbReference>
<evidence type="ECO:0000313" key="3">
    <source>
        <dbReference type="EnsemblMetazoa" id="XP_019853890.1"/>
    </source>
</evidence>
<dbReference type="InterPro" id="IPR029052">
    <property type="entry name" value="Metallo-depent_PP-like"/>
</dbReference>
<name>A0AAN0JA25_AMPQE</name>
<keyword evidence="1" id="KW-0812">Transmembrane</keyword>
<reference evidence="3" key="2">
    <citation type="submission" date="2024-06" db="UniProtKB">
        <authorList>
            <consortium name="EnsemblMetazoa"/>
        </authorList>
    </citation>
    <scope>IDENTIFICATION</scope>
</reference>
<evidence type="ECO:0000256" key="1">
    <source>
        <dbReference type="SAM" id="Phobius"/>
    </source>
</evidence>
<feature type="transmembrane region" description="Helical" evidence="1">
    <location>
        <begin position="88"/>
        <end position="116"/>
    </location>
</feature>
<proteinExistence type="predicted"/>
<dbReference type="GeneID" id="100638941"/>
<feature type="transmembrane region" description="Helical" evidence="1">
    <location>
        <begin position="56"/>
        <end position="76"/>
    </location>
</feature>
<dbReference type="CDD" id="cd07385">
    <property type="entry name" value="MPP_YkuE_C"/>
    <property type="match status" value="1"/>
</dbReference>
<evidence type="ECO:0000259" key="2">
    <source>
        <dbReference type="Pfam" id="PF00149"/>
    </source>
</evidence>
<sequence>MRAMASRSASASSTCSTFALSSSPGIMRWGWMSLLVIVLEVYLWTKAGDQSFVKALRFHLYAFSVFGLYFTSRYVWRRMRQLIRPLPLLAQYPLLAVLLVGLSLATITIPLGQLIILTEPPLFLLLGSYLVGVVIFLSGTLLGLHVTTSIMRRLVKRRDNNSKIDNGESKDASLRFQSLIALLITLALLSIGGYHSRNIQISYVTIPISRLPHNLNGTTIVQLSDIHMGPFIGRSRIESVVKKANALNGDIIVITGDLIDSSVENLWEAAKPLGELKTKLGVYYTTGNHEYYSGDVDSWIEKLPELRVTPLINERRCIEPLMKEGSTTEGNGRDESCQNGFYLAGLEDIETRRLRYGHHSMDIHKALSGRTQKIPTVVLAHQPRAAAEAIHWKDVRLVLSGHTHAGQVLPLMLPIYLYNPYFAGLYQPMVGVYVYVSAGTHYYMLPYRHYKPEITLLTLVSV</sequence>
<accession>A0AAN0JA25</accession>
<dbReference type="RefSeq" id="XP_019853890.1">
    <property type="nucleotide sequence ID" value="XM_019998331.1"/>
</dbReference>
<dbReference type="KEGG" id="aqu:100638941"/>
<dbReference type="PANTHER" id="PTHR31302:SF0">
    <property type="entry name" value="TRANSMEMBRANE PROTEIN WITH METALLOPHOSPHOESTERASE DOMAIN"/>
    <property type="match status" value="1"/>
</dbReference>
<organism evidence="3 4">
    <name type="scientific">Amphimedon queenslandica</name>
    <name type="common">Sponge</name>
    <dbReference type="NCBI Taxonomy" id="400682"/>
    <lineage>
        <taxon>Eukaryota</taxon>
        <taxon>Metazoa</taxon>
        <taxon>Porifera</taxon>
        <taxon>Demospongiae</taxon>
        <taxon>Heteroscleromorpha</taxon>
        <taxon>Haplosclerida</taxon>
        <taxon>Niphatidae</taxon>
        <taxon>Amphimedon</taxon>
    </lineage>
</organism>
<dbReference type="InterPro" id="IPR051158">
    <property type="entry name" value="Metallophosphoesterase_sf"/>
</dbReference>
<dbReference type="Proteomes" id="UP000007879">
    <property type="component" value="Unassembled WGS sequence"/>
</dbReference>
<feature type="domain" description="Calcineurin-like phosphoesterase" evidence="2">
    <location>
        <begin position="219"/>
        <end position="405"/>
    </location>
</feature>
<dbReference type="InterPro" id="IPR004843">
    <property type="entry name" value="Calcineurin-like_PHP"/>
</dbReference>
<keyword evidence="1" id="KW-1133">Transmembrane helix</keyword>
<feature type="transmembrane region" description="Helical" evidence="1">
    <location>
        <begin position="26"/>
        <end position="44"/>
    </location>
</feature>
<dbReference type="Gene3D" id="3.60.21.10">
    <property type="match status" value="1"/>
</dbReference>
<reference evidence="4" key="1">
    <citation type="journal article" date="2010" name="Nature">
        <title>The Amphimedon queenslandica genome and the evolution of animal complexity.</title>
        <authorList>
            <person name="Srivastava M."/>
            <person name="Simakov O."/>
            <person name="Chapman J."/>
            <person name="Fahey B."/>
            <person name="Gauthier M.E."/>
            <person name="Mitros T."/>
            <person name="Richards G.S."/>
            <person name="Conaco C."/>
            <person name="Dacre M."/>
            <person name="Hellsten U."/>
            <person name="Larroux C."/>
            <person name="Putnam N.H."/>
            <person name="Stanke M."/>
            <person name="Adamska M."/>
            <person name="Darling A."/>
            <person name="Degnan S.M."/>
            <person name="Oakley T.H."/>
            <person name="Plachetzki D.C."/>
            <person name="Zhai Y."/>
            <person name="Adamski M."/>
            <person name="Calcino A."/>
            <person name="Cummins S.F."/>
            <person name="Goodstein D.M."/>
            <person name="Harris C."/>
            <person name="Jackson D.J."/>
            <person name="Leys S.P."/>
            <person name="Shu S."/>
            <person name="Woodcroft B.J."/>
            <person name="Vervoort M."/>
            <person name="Kosik K.S."/>
            <person name="Manning G."/>
            <person name="Degnan B.M."/>
            <person name="Rokhsar D.S."/>
        </authorList>
    </citation>
    <scope>NUCLEOTIDE SEQUENCE [LARGE SCALE GENOMIC DNA]</scope>
</reference>